<evidence type="ECO:0000256" key="3">
    <source>
        <dbReference type="ARBA" id="ARBA00022705"/>
    </source>
</evidence>
<feature type="compositionally biased region" description="Basic and acidic residues" evidence="5">
    <location>
        <begin position="204"/>
        <end position="215"/>
    </location>
</feature>
<dbReference type="EMBL" id="VIGI01000007">
    <property type="protein sequence ID" value="KAB8297730.1"/>
    <property type="molecule type" value="Genomic_DNA"/>
</dbReference>
<feature type="compositionally biased region" description="Basic residues" evidence="5">
    <location>
        <begin position="401"/>
        <end position="414"/>
    </location>
</feature>
<feature type="compositionally biased region" description="Basic and acidic residues" evidence="5">
    <location>
        <begin position="299"/>
        <end position="312"/>
    </location>
</feature>
<dbReference type="GO" id="GO:0006297">
    <property type="term" value="P:nucleotide-excision repair, DNA gap filling"/>
    <property type="evidence" value="ECO:0007669"/>
    <property type="project" value="TreeGrafter"/>
</dbReference>
<dbReference type="PANTHER" id="PTHR17598:SF13">
    <property type="entry name" value="DNA POLYMERASE DELTA SUBUNIT 3"/>
    <property type="match status" value="1"/>
</dbReference>
<feature type="compositionally biased region" description="Acidic residues" evidence="5">
    <location>
        <begin position="355"/>
        <end position="364"/>
    </location>
</feature>
<evidence type="ECO:0000256" key="1">
    <source>
        <dbReference type="ARBA" id="ARBA00004123"/>
    </source>
</evidence>
<evidence type="ECO:0000313" key="6">
    <source>
        <dbReference type="EMBL" id="KAB8297730.1"/>
    </source>
</evidence>
<accession>A0A5N6K5C7</accession>
<dbReference type="Pfam" id="PF09507">
    <property type="entry name" value="CDC27"/>
    <property type="match status" value="1"/>
</dbReference>
<dbReference type="Proteomes" id="UP000326757">
    <property type="component" value="Unassembled WGS sequence"/>
</dbReference>
<reference evidence="6 7" key="1">
    <citation type="submission" date="2019-06" db="EMBL/GenBank/DDBJ databases">
        <title>Genome Sequence of the Brown Rot Fungal Pathogen Monilinia laxa.</title>
        <authorList>
            <person name="De Miccolis Angelini R.M."/>
            <person name="Landi L."/>
            <person name="Abate D."/>
            <person name="Pollastro S."/>
            <person name="Romanazzi G."/>
            <person name="Faretra F."/>
        </authorList>
    </citation>
    <scope>NUCLEOTIDE SEQUENCE [LARGE SCALE GENOMIC DNA]</scope>
    <source>
        <strain evidence="6 7">Mlax316</strain>
    </source>
</reference>
<sequence>MSDFKNYLAASILTEDKVVTYRLLSRVLKVHVNAAKEMLFEFHRVQNAKKPGTIHATYLIGGTRRKEAPVPIEVQKDGEDDYMQSSPFVGSSMPLPEDSAAEGSILSITLTREEDLDKTRSEYEKISSIHIYSLGPHSLKELQLLSDSTREIQTISKTEDPLESYHKYGIITNPNTKRRTRKAPGVAVAASSSVPSRPAAAKAKPNEAHEAHEAPKPSSSASRKPEPKSQPSSAKDFFGNKGKENAKPKSKLPVESTKLESISAPSSKETTPAPPEPAKLKRDSSSIFKAFAKTQPKKAKIEETDSSAKEDTPMLDASDDDDEDTWMPAPVSKEIKDKERQSRKEMQERLRKMMEEDDDEEEKEETAPPPAPETPAEEPEDDEKAEEVKEEEEPTVTASNGRRRGRRRVMKKRTVKDEDGYLVTKQEQAWESFSEDEPPPAPRAKAPVSTSTKSKKEASKKGQGNIMSFFAKK</sequence>
<dbReference type="AlphaFoldDB" id="A0A5N6K5C7"/>
<keyword evidence="4" id="KW-0539">Nucleus</keyword>
<keyword evidence="3" id="KW-0235">DNA replication</keyword>
<dbReference type="GO" id="GO:0043625">
    <property type="term" value="C:delta DNA polymerase complex"/>
    <property type="evidence" value="ECO:0007669"/>
    <property type="project" value="InterPro"/>
</dbReference>
<gene>
    <name evidence="6" type="ORF">EYC80_001532</name>
</gene>
<feature type="compositionally biased region" description="Low complexity" evidence="5">
    <location>
        <begin position="183"/>
        <end position="203"/>
    </location>
</feature>
<feature type="region of interest" description="Disordered" evidence="5">
    <location>
        <begin position="171"/>
        <end position="473"/>
    </location>
</feature>
<dbReference type="Gene3D" id="3.90.1030.20">
    <property type="entry name" value="DNA polymerase delta, p66 (Cdc27) subunit, wHTH domain"/>
    <property type="match status" value="1"/>
</dbReference>
<feature type="compositionally biased region" description="Polar residues" evidence="5">
    <location>
        <begin position="259"/>
        <end position="270"/>
    </location>
</feature>
<feature type="compositionally biased region" description="Acidic residues" evidence="5">
    <location>
        <begin position="375"/>
        <end position="394"/>
    </location>
</feature>
<proteinExistence type="predicted"/>
<feature type="compositionally biased region" description="Basic and acidic residues" evidence="5">
    <location>
        <begin position="333"/>
        <end position="354"/>
    </location>
</feature>
<protein>
    <recommendedName>
        <fullName evidence="2">DNA polymerase delta subunit 3</fullName>
    </recommendedName>
</protein>
<evidence type="ECO:0000256" key="4">
    <source>
        <dbReference type="ARBA" id="ARBA00023242"/>
    </source>
</evidence>
<dbReference type="GO" id="GO:0003887">
    <property type="term" value="F:DNA-directed DNA polymerase activity"/>
    <property type="evidence" value="ECO:0007669"/>
    <property type="project" value="TreeGrafter"/>
</dbReference>
<evidence type="ECO:0000256" key="2">
    <source>
        <dbReference type="ARBA" id="ARBA00017589"/>
    </source>
</evidence>
<name>A0A5N6K5C7_MONLA</name>
<dbReference type="OrthoDB" id="514823at2759"/>
<organism evidence="6 7">
    <name type="scientific">Monilinia laxa</name>
    <name type="common">Brown rot fungus</name>
    <name type="synonym">Sclerotinia laxa</name>
    <dbReference type="NCBI Taxonomy" id="61186"/>
    <lineage>
        <taxon>Eukaryota</taxon>
        <taxon>Fungi</taxon>
        <taxon>Dikarya</taxon>
        <taxon>Ascomycota</taxon>
        <taxon>Pezizomycotina</taxon>
        <taxon>Leotiomycetes</taxon>
        <taxon>Helotiales</taxon>
        <taxon>Sclerotiniaceae</taxon>
        <taxon>Monilinia</taxon>
    </lineage>
</organism>
<dbReference type="GO" id="GO:1904161">
    <property type="term" value="P:DNA synthesis involved in UV-damage excision repair"/>
    <property type="evidence" value="ECO:0007669"/>
    <property type="project" value="TreeGrafter"/>
</dbReference>
<dbReference type="InterPro" id="IPR041913">
    <property type="entry name" value="POLD3_sf"/>
</dbReference>
<keyword evidence="7" id="KW-1185">Reference proteome</keyword>
<dbReference type="GO" id="GO:0006271">
    <property type="term" value="P:DNA strand elongation involved in DNA replication"/>
    <property type="evidence" value="ECO:0007669"/>
    <property type="project" value="TreeGrafter"/>
</dbReference>
<dbReference type="PANTHER" id="PTHR17598">
    <property type="entry name" value="DNA POLYMERASE DELTA SUBUNIT 3"/>
    <property type="match status" value="1"/>
</dbReference>
<dbReference type="InterPro" id="IPR019038">
    <property type="entry name" value="POLD3"/>
</dbReference>
<evidence type="ECO:0000256" key="5">
    <source>
        <dbReference type="SAM" id="MobiDB-lite"/>
    </source>
</evidence>
<evidence type="ECO:0000313" key="7">
    <source>
        <dbReference type="Proteomes" id="UP000326757"/>
    </source>
</evidence>
<comment type="caution">
    <text evidence="6">The sequence shown here is derived from an EMBL/GenBank/DDBJ whole genome shotgun (WGS) entry which is preliminary data.</text>
</comment>
<comment type="subcellular location">
    <subcellularLocation>
        <location evidence="1">Nucleus</location>
    </subcellularLocation>
</comment>